<feature type="transmembrane region" description="Helical" evidence="1">
    <location>
        <begin position="122"/>
        <end position="140"/>
    </location>
</feature>
<accession>A0ABX0A6E1</accession>
<feature type="transmembrane region" description="Helical" evidence="1">
    <location>
        <begin position="90"/>
        <end position="110"/>
    </location>
</feature>
<keyword evidence="3" id="KW-1185">Reference proteome</keyword>
<dbReference type="EMBL" id="JAACYS010000045">
    <property type="protein sequence ID" value="NCU18069.1"/>
    <property type="molecule type" value="Genomic_DNA"/>
</dbReference>
<name>A0ABX0A6E1_9BACI</name>
<dbReference type="Proteomes" id="UP000743899">
    <property type="component" value="Unassembled WGS sequence"/>
</dbReference>
<protein>
    <submittedName>
        <fullName evidence="2">DUF3278 domain-containing protein</fullName>
    </submittedName>
</protein>
<organism evidence="2 3">
    <name type="scientific">Pallidibacillus pasinlerensis</name>
    <dbReference type="NCBI Taxonomy" id="2703818"/>
    <lineage>
        <taxon>Bacteria</taxon>
        <taxon>Bacillati</taxon>
        <taxon>Bacillota</taxon>
        <taxon>Bacilli</taxon>
        <taxon>Bacillales</taxon>
        <taxon>Bacillaceae</taxon>
        <taxon>Pallidibacillus</taxon>
    </lineage>
</organism>
<feature type="transmembrane region" description="Helical" evidence="1">
    <location>
        <begin position="50"/>
        <end position="69"/>
    </location>
</feature>
<keyword evidence="1" id="KW-0472">Membrane</keyword>
<feature type="transmembrane region" description="Helical" evidence="1">
    <location>
        <begin position="20"/>
        <end position="44"/>
    </location>
</feature>
<evidence type="ECO:0000313" key="3">
    <source>
        <dbReference type="Proteomes" id="UP000743899"/>
    </source>
</evidence>
<keyword evidence="1" id="KW-0812">Transmembrane</keyword>
<keyword evidence="1" id="KW-1133">Transmembrane helix</keyword>
<sequence length="151" mass="17668">MRTWLAFLLPKDEYKRNRIIYFFAEGGILLFLSLIIMIVIHNFITLPVELVMLIAVVVFSFYVFGRYIFSGIEYADVATEKAYKKEIKNILVKTSIFLLLFFIGTIMIIGLPSSIHNWFDTLFLAILTGFLWFITSFVSLKRSYKKNKELL</sequence>
<reference evidence="2 3" key="1">
    <citation type="submission" date="2020-01" db="EMBL/GenBank/DDBJ databases">
        <title>A novel Bacillus sp. from Pasinler.</title>
        <authorList>
            <person name="Adiguzel A."/>
            <person name="Ay H."/>
            <person name="Baltaci M.O."/>
        </authorList>
    </citation>
    <scope>NUCLEOTIDE SEQUENCE [LARGE SCALE GENOMIC DNA]</scope>
    <source>
        <strain evidence="2 3">P1</strain>
    </source>
</reference>
<proteinExistence type="predicted"/>
<comment type="caution">
    <text evidence="2">The sequence shown here is derived from an EMBL/GenBank/DDBJ whole genome shotgun (WGS) entry which is preliminary data.</text>
</comment>
<gene>
    <name evidence="2" type="ORF">GW534_10115</name>
</gene>
<evidence type="ECO:0000313" key="2">
    <source>
        <dbReference type="EMBL" id="NCU18069.1"/>
    </source>
</evidence>
<evidence type="ECO:0000256" key="1">
    <source>
        <dbReference type="SAM" id="Phobius"/>
    </source>
</evidence>
<dbReference type="RefSeq" id="WP_161920900.1">
    <property type="nucleotide sequence ID" value="NZ_JAACYS010000045.1"/>
</dbReference>